<gene>
    <name evidence="2" type="ORF">HND93_00475</name>
</gene>
<feature type="domain" description="DUF6969" evidence="1">
    <location>
        <begin position="17"/>
        <end position="221"/>
    </location>
</feature>
<reference evidence="2 3" key="1">
    <citation type="submission" date="2020-05" db="EMBL/GenBank/DDBJ databases">
        <title>Azospirillum oleiclasticum sp. nov, a nitrogen-fixing and heavy crude oil-emulsifying bacterium isolated from the crude oil of Yumen Oilfield.</title>
        <authorList>
            <person name="Wu D."/>
            <person name="Cai M."/>
            <person name="Zhang X."/>
        </authorList>
    </citation>
    <scope>NUCLEOTIDE SEQUENCE [LARGE SCALE GENOMIC DNA]</scope>
    <source>
        <strain evidence="2 3">ROY-1-1-2</strain>
    </source>
</reference>
<dbReference type="Pfam" id="PF22308">
    <property type="entry name" value="DUF6969"/>
    <property type="match status" value="1"/>
</dbReference>
<organism evidence="2 3">
    <name type="scientific">Azospirillum oleiclasticum</name>
    <dbReference type="NCBI Taxonomy" id="2735135"/>
    <lineage>
        <taxon>Bacteria</taxon>
        <taxon>Pseudomonadati</taxon>
        <taxon>Pseudomonadota</taxon>
        <taxon>Alphaproteobacteria</taxon>
        <taxon>Rhodospirillales</taxon>
        <taxon>Azospirillaceae</taxon>
        <taxon>Azospirillum</taxon>
    </lineage>
</organism>
<keyword evidence="3" id="KW-1185">Reference proteome</keyword>
<evidence type="ECO:0000313" key="2">
    <source>
        <dbReference type="EMBL" id="NYZ18169.1"/>
    </source>
</evidence>
<dbReference type="RefSeq" id="WP_180279937.1">
    <property type="nucleotide sequence ID" value="NZ_JABFDB010000001.1"/>
</dbReference>
<accession>A0ABX2T5G9</accession>
<protein>
    <recommendedName>
        <fullName evidence="1">DUF6969 domain-containing protein</fullName>
    </recommendedName>
</protein>
<name>A0ABX2T5G9_9PROT</name>
<sequence>MGDLSALPREELQALAEAGSEVRTCRRVLAKTGDTVVGELLRGNGTLYEWRHYPPGDVYDAEYHAQYYYHCHPEDERPAGDHGHFHTFLRPLGMPSGIAPAPLTDYQPPPGDNDALSHLIGVAMDTAGAPVRLFTTNRWVTGETWYVAADVVRMLDGFVIDHARPSWATNRWITALVRLFRPQIIELLEERDRVIARRAAERPDGNVYEDRDLEVTSQRSINVDDQIEQVTMALRGSRRRPFFATGQARFAGE</sequence>
<evidence type="ECO:0000259" key="1">
    <source>
        <dbReference type="Pfam" id="PF22308"/>
    </source>
</evidence>
<comment type="caution">
    <text evidence="2">The sequence shown here is derived from an EMBL/GenBank/DDBJ whole genome shotgun (WGS) entry which is preliminary data.</text>
</comment>
<evidence type="ECO:0000313" key="3">
    <source>
        <dbReference type="Proteomes" id="UP000584642"/>
    </source>
</evidence>
<proteinExistence type="predicted"/>
<dbReference type="InterPro" id="IPR054242">
    <property type="entry name" value="DUF6969"/>
</dbReference>
<dbReference type="Proteomes" id="UP000584642">
    <property type="component" value="Unassembled WGS sequence"/>
</dbReference>
<dbReference type="EMBL" id="JABFDB010000001">
    <property type="protein sequence ID" value="NYZ18169.1"/>
    <property type="molecule type" value="Genomic_DNA"/>
</dbReference>